<evidence type="ECO:0000313" key="2">
    <source>
        <dbReference type="EMBL" id="RXT19693.1"/>
    </source>
</evidence>
<organism evidence="2 3">
    <name type="scientific">Rhizobium leguminosarum</name>
    <dbReference type="NCBI Taxonomy" id="384"/>
    <lineage>
        <taxon>Bacteria</taxon>
        <taxon>Pseudomonadati</taxon>
        <taxon>Pseudomonadota</taxon>
        <taxon>Alphaproteobacteria</taxon>
        <taxon>Hyphomicrobiales</taxon>
        <taxon>Rhizobiaceae</taxon>
        <taxon>Rhizobium/Agrobacterium group</taxon>
        <taxon>Rhizobium</taxon>
    </lineage>
</organism>
<feature type="compositionally biased region" description="Basic and acidic residues" evidence="1">
    <location>
        <begin position="1"/>
        <end position="25"/>
    </location>
</feature>
<dbReference type="Proteomes" id="UP000290767">
    <property type="component" value="Unassembled WGS sequence"/>
</dbReference>
<name>A0A4Q1TMY5_RHILE</name>
<evidence type="ECO:0008006" key="4">
    <source>
        <dbReference type="Google" id="ProtNLM"/>
    </source>
</evidence>
<reference evidence="2 3" key="1">
    <citation type="submission" date="2017-03" db="EMBL/GenBank/DDBJ databases">
        <authorList>
            <person name="Safronova V.I."/>
            <person name="Sazanova A.L."/>
            <person name="Chirak E.R."/>
        </authorList>
    </citation>
    <scope>NUCLEOTIDE SEQUENCE [LARGE SCALE GENOMIC DNA]</scope>
    <source>
        <strain evidence="2 3">Tri-43</strain>
    </source>
</reference>
<evidence type="ECO:0000256" key="1">
    <source>
        <dbReference type="SAM" id="MobiDB-lite"/>
    </source>
</evidence>
<feature type="compositionally biased region" description="Polar residues" evidence="1">
    <location>
        <begin position="73"/>
        <end position="88"/>
    </location>
</feature>
<dbReference type="EMBL" id="MZMU01000018">
    <property type="protein sequence ID" value="RXT19693.1"/>
    <property type="molecule type" value="Genomic_DNA"/>
</dbReference>
<proteinExistence type="predicted"/>
<accession>A0A4Q1TMY5</accession>
<feature type="region of interest" description="Disordered" evidence="1">
    <location>
        <begin position="67"/>
        <end position="88"/>
    </location>
</feature>
<dbReference type="AlphaFoldDB" id="A0A4Q1TMY5"/>
<gene>
    <name evidence="2" type="ORF">B5P46_25680</name>
</gene>
<comment type="caution">
    <text evidence="2">The sequence shown here is derived from an EMBL/GenBank/DDBJ whole genome shotgun (WGS) entry which is preliminary data.</text>
</comment>
<sequence length="114" mass="12686">MIRTDLPDRQWEKIAPHCHGKDTDPGRSGGNNRLFLEAVLWKARNQQSLARQPSVGKRRELLELQVLPASPMRRSTPTGASQRQRNACSMVWSASSRPWCAAGAVEQLSPDQGP</sequence>
<protein>
    <recommendedName>
        <fullName evidence="4">Transposase</fullName>
    </recommendedName>
</protein>
<feature type="region of interest" description="Disordered" evidence="1">
    <location>
        <begin position="1"/>
        <end position="31"/>
    </location>
</feature>
<evidence type="ECO:0000313" key="3">
    <source>
        <dbReference type="Proteomes" id="UP000290767"/>
    </source>
</evidence>